<dbReference type="OrthoDB" id="676979at2759"/>
<evidence type="ECO:0000259" key="1">
    <source>
        <dbReference type="Pfam" id="PF23310"/>
    </source>
</evidence>
<dbReference type="InterPro" id="IPR032675">
    <property type="entry name" value="LRR_dom_sf"/>
</dbReference>
<keyword evidence="3" id="KW-1185">Reference proteome</keyword>
<comment type="caution">
    <text evidence="2">The sequence shown here is derived from an EMBL/GenBank/DDBJ whole genome shotgun (WGS) entry which is preliminary data.</text>
</comment>
<protein>
    <recommendedName>
        <fullName evidence="1">At2g35280-like TPR domain-containing protein</fullName>
    </recommendedName>
</protein>
<accession>A0A7J0E0F8</accession>
<proteinExistence type="predicted"/>
<dbReference type="Gene3D" id="3.80.10.10">
    <property type="entry name" value="Ribonuclease Inhibitor"/>
    <property type="match status" value="2"/>
</dbReference>
<dbReference type="PANTHER" id="PTHR48054:SF94">
    <property type="entry name" value="LEUCINE-RICH REPEAT RECEPTOR-LIKE PROTEIN FASCIATED EAR2"/>
    <property type="match status" value="1"/>
</dbReference>
<name>A0A7J0E0F8_9ERIC</name>
<dbReference type="SUPFAM" id="SSF52058">
    <property type="entry name" value="L domain-like"/>
    <property type="match status" value="1"/>
</dbReference>
<dbReference type="PANTHER" id="PTHR48054">
    <property type="entry name" value="RECEPTOR KINASE-LIKE PROTEIN XA21"/>
    <property type="match status" value="1"/>
</dbReference>
<sequence length="373" mass="41399">MPLVFNIGAYQPISYGEGLYEALTNTLQHISINLHESSEGLRATLAITMRQAPSREQGLGTLLGPKEECGLEVRAKRADTAAGLSLYGKLGGAGAWSRGNGRRRSQGTLGDKRVVVLNLDHRKLAGPVSPHIGNLSFLRQLSLRNNSLSHEIPEEIGRSKRLQHLSLRNNLVTGDIPANISGFRELVGLDFGRIMLEGEFLQSSIHCLSSSVPSTLRNLSSPVQFITEVNSISGSIPDDLGGLTNLTVFSLGGNNLVEYFCMNMELGLEHLRRAAEKGHGEASYVYGIIRLCRCGDLDFQLWNATKRSRFKIQECREKVRRVIQSIWINNHVVRQQPNLCKITKERSREGGRPGKVEWKTTSTRVRHVNGIER</sequence>
<evidence type="ECO:0000313" key="2">
    <source>
        <dbReference type="EMBL" id="GFS45499.1"/>
    </source>
</evidence>
<dbReference type="AlphaFoldDB" id="A0A7J0E0F8"/>
<feature type="domain" description="At2g35280-like TPR" evidence="1">
    <location>
        <begin position="256"/>
        <end position="324"/>
    </location>
</feature>
<dbReference type="EMBL" id="BJWL01000449">
    <property type="protein sequence ID" value="GFS45499.1"/>
    <property type="molecule type" value="Genomic_DNA"/>
</dbReference>
<gene>
    <name evidence="2" type="ORF">Acr_00g0096440</name>
</gene>
<dbReference type="InterPro" id="IPR057136">
    <property type="entry name" value="At2g35280_TPR_dom"/>
</dbReference>
<dbReference type="InterPro" id="IPR001611">
    <property type="entry name" value="Leu-rich_rpt"/>
</dbReference>
<dbReference type="InterPro" id="IPR052592">
    <property type="entry name" value="LRR-RLK"/>
</dbReference>
<dbReference type="Pfam" id="PF00560">
    <property type="entry name" value="LRR_1"/>
    <property type="match status" value="2"/>
</dbReference>
<dbReference type="Pfam" id="PF23310">
    <property type="entry name" value="TPR_27"/>
    <property type="match status" value="1"/>
</dbReference>
<organism evidence="2 3">
    <name type="scientific">Actinidia rufa</name>
    <dbReference type="NCBI Taxonomy" id="165716"/>
    <lineage>
        <taxon>Eukaryota</taxon>
        <taxon>Viridiplantae</taxon>
        <taxon>Streptophyta</taxon>
        <taxon>Embryophyta</taxon>
        <taxon>Tracheophyta</taxon>
        <taxon>Spermatophyta</taxon>
        <taxon>Magnoliopsida</taxon>
        <taxon>eudicotyledons</taxon>
        <taxon>Gunneridae</taxon>
        <taxon>Pentapetalae</taxon>
        <taxon>asterids</taxon>
        <taxon>Ericales</taxon>
        <taxon>Actinidiaceae</taxon>
        <taxon>Actinidia</taxon>
    </lineage>
</organism>
<evidence type="ECO:0000313" key="3">
    <source>
        <dbReference type="Proteomes" id="UP000585474"/>
    </source>
</evidence>
<dbReference type="Proteomes" id="UP000585474">
    <property type="component" value="Unassembled WGS sequence"/>
</dbReference>
<reference evidence="3" key="1">
    <citation type="submission" date="2019-07" db="EMBL/GenBank/DDBJ databases">
        <title>De Novo Assembly of kiwifruit Actinidia rufa.</title>
        <authorList>
            <person name="Sugita-Konishi S."/>
            <person name="Sato K."/>
            <person name="Mori E."/>
            <person name="Abe Y."/>
            <person name="Kisaki G."/>
            <person name="Hamano K."/>
            <person name="Suezawa K."/>
            <person name="Otani M."/>
            <person name="Fukuda T."/>
            <person name="Manabe T."/>
            <person name="Gomi K."/>
            <person name="Tabuchi M."/>
            <person name="Akimitsu K."/>
            <person name="Kataoka I."/>
        </authorList>
    </citation>
    <scope>NUCLEOTIDE SEQUENCE [LARGE SCALE GENOMIC DNA]</scope>
    <source>
        <strain evidence="3">cv. Fuchu</strain>
    </source>
</reference>